<feature type="region of interest" description="Disordered" evidence="1">
    <location>
        <begin position="11"/>
        <end position="31"/>
    </location>
</feature>
<dbReference type="Proteomes" id="UP001162031">
    <property type="component" value="Unassembled WGS sequence"/>
</dbReference>
<name>A0AAV0TEN2_HYABA</name>
<feature type="compositionally biased region" description="Basic and acidic residues" evidence="1">
    <location>
        <begin position="193"/>
        <end position="203"/>
    </location>
</feature>
<evidence type="ECO:0000313" key="2">
    <source>
        <dbReference type="EMBL" id="CAI5718646.1"/>
    </source>
</evidence>
<keyword evidence="3" id="KW-1185">Reference proteome</keyword>
<reference evidence="2" key="1">
    <citation type="submission" date="2022-12" db="EMBL/GenBank/DDBJ databases">
        <authorList>
            <person name="Webb A."/>
        </authorList>
    </citation>
    <scope>NUCLEOTIDE SEQUENCE</scope>
    <source>
        <strain evidence="2">Hp1</strain>
    </source>
</reference>
<protein>
    <submittedName>
        <fullName evidence="2">Uncharacterized protein</fullName>
    </submittedName>
</protein>
<feature type="region of interest" description="Disordered" evidence="1">
    <location>
        <begin position="51"/>
        <end position="210"/>
    </location>
</feature>
<accession>A0AAV0TEN2</accession>
<dbReference type="EMBL" id="CANTFL010000221">
    <property type="protein sequence ID" value="CAI5718646.1"/>
    <property type="molecule type" value="Genomic_DNA"/>
</dbReference>
<feature type="compositionally biased region" description="Basic residues" evidence="1">
    <location>
        <begin position="138"/>
        <end position="148"/>
    </location>
</feature>
<organism evidence="2 3">
    <name type="scientific">Hyaloperonospora brassicae</name>
    <name type="common">Brassica downy mildew</name>
    <name type="synonym">Peronospora brassicae</name>
    <dbReference type="NCBI Taxonomy" id="162125"/>
    <lineage>
        <taxon>Eukaryota</taxon>
        <taxon>Sar</taxon>
        <taxon>Stramenopiles</taxon>
        <taxon>Oomycota</taxon>
        <taxon>Peronosporomycetes</taxon>
        <taxon>Peronosporales</taxon>
        <taxon>Peronosporaceae</taxon>
        <taxon>Hyaloperonospora</taxon>
    </lineage>
</organism>
<evidence type="ECO:0000256" key="1">
    <source>
        <dbReference type="SAM" id="MobiDB-lite"/>
    </source>
</evidence>
<sequence>MSTCPQCYTGTCKRHKRQDHGKSLIKSADAGSTLQKMYDQLVGFKLQKLEAEAKRDPSSHHTTAYRKQLDASRDKSMHSTHERRSQVTSSDGTGSGLNPQAFAAINDWDSDVSDDDRRSRKKKKKEKTAKKEKEKKEKKTKKTKKKEKCQHVHESMGCTKRRRRSDSSDDSGGSDANSRDSYRTHQRSSSDQQHPRYAQDGHEKKKSKRS</sequence>
<gene>
    <name evidence="2" type="ORF">HBR001_LOCUS2043</name>
</gene>
<proteinExistence type="predicted"/>
<evidence type="ECO:0000313" key="3">
    <source>
        <dbReference type="Proteomes" id="UP001162031"/>
    </source>
</evidence>
<feature type="compositionally biased region" description="Polar residues" evidence="1">
    <location>
        <begin position="86"/>
        <end position="98"/>
    </location>
</feature>
<comment type="caution">
    <text evidence="2">The sequence shown here is derived from an EMBL/GenBank/DDBJ whole genome shotgun (WGS) entry which is preliminary data.</text>
</comment>
<feature type="compositionally biased region" description="Basic residues" evidence="1">
    <location>
        <begin position="119"/>
        <end position="128"/>
    </location>
</feature>
<feature type="compositionally biased region" description="Basic and acidic residues" evidence="1">
    <location>
        <begin position="67"/>
        <end position="85"/>
    </location>
</feature>
<dbReference type="AlphaFoldDB" id="A0AAV0TEN2"/>